<dbReference type="EMBL" id="AP022593">
    <property type="protein sequence ID" value="BBY48778.1"/>
    <property type="molecule type" value="Genomic_DNA"/>
</dbReference>
<geneLocation type="plasmid" evidence="2">
    <name>pjcm18538 dna</name>
</geneLocation>
<organism evidence="1 2">
    <name type="scientific">Mycolicibacterium arabiense</name>
    <dbReference type="NCBI Taxonomy" id="1286181"/>
    <lineage>
        <taxon>Bacteria</taxon>
        <taxon>Bacillati</taxon>
        <taxon>Actinomycetota</taxon>
        <taxon>Actinomycetes</taxon>
        <taxon>Mycobacteriales</taxon>
        <taxon>Mycobacteriaceae</taxon>
        <taxon>Mycolicibacterium</taxon>
    </lineage>
</organism>
<evidence type="ECO:0000313" key="1">
    <source>
        <dbReference type="EMBL" id="BBY48778.1"/>
    </source>
</evidence>
<name>A0A7I7RVW9_9MYCO</name>
<dbReference type="RefSeq" id="WP_163918510.1">
    <property type="nucleotide sequence ID" value="NZ_AP022593.1"/>
</dbReference>
<evidence type="ECO:0000313" key="2">
    <source>
        <dbReference type="Proteomes" id="UP000467428"/>
    </source>
</evidence>
<dbReference type="AlphaFoldDB" id="A0A7I7RVW9"/>
<protein>
    <submittedName>
        <fullName evidence="1">Uncharacterized protein</fullName>
    </submittedName>
</protein>
<reference evidence="1 2" key="1">
    <citation type="journal article" date="2019" name="Emerg. Microbes Infect.">
        <title>Comprehensive subspecies identification of 175 nontuberculous mycobacteria species based on 7547 genomic profiles.</title>
        <authorList>
            <person name="Matsumoto Y."/>
            <person name="Kinjo T."/>
            <person name="Motooka D."/>
            <person name="Nabeya D."/>
            <person name="Jung N."/>
            <person name="Uechi K."/>
            <person name="Horii T."/>
            <person name="Iida T."/>
            <person name="Fujita J."/>
            <person name="Nakamura S."/>
        </authorList>
    </citation>
    <scope>NUCLEOTIDE SEQUENCE [LARGE SCALE GENOMIC DNA]</scope>
    <source>
        <strain evidence="1 2">JCM 18538</strain>
    </source>
</reference>
<gene>
    <name evidence="1" type="ORF">MARA_22460</name>
</gene>
<sequence>MELPGIKPGRVWARSRGDLVGATDSLERNGLLDGDDAEIATKVSAAWNPVFERIKDLVLDLRQE</sequence>
<proteinExistence type="predicted"/>
<dbReference type="Proteomes" id="UP000467428">
    <property type="component" value="Chromosome"/>
</dbReference>
<dbReference type="KEGG" id="marz:MARA_22460"/>
<accession>A0A7I7RVW9</accession>
<keyword evidence="2" id="KW-1185">Reference proteome</keyword>